<keyword evidence="8" id="KW-0963">Cytoplasm</keyword>
<dbReference type="NCBIfam" id="NF000940">
    <property type="entry name" value="PRK00094.1-2"/>
    <property type="match status" value="1"/>
</dbReference>
<keyword evidence="3 8" id="KW-0521">NADP</keyword>
<evidence type="ECO:0000256" key="9">
    <source>
        <dbReference type="RuleBase" id="RU000437"/>
    </source>
</evidence>
<dbReference type="Gene3D" id="3.40.50.720">
    <property type="entry name" value="NAD(P)-binding Rossmann-like Domain"/>
    <property type="match status" value="1"/>
</dbReference>
<comment type="catalytic activity">
    <reaction evidence="8 10">
        <text>sn-glycerol 3-phosphate + NADP(+) = dihydroxyacetone phosphate + NADPH + H(+)</text>
        <dbReference type="Rhea" id="RHEA:11096"/>
        <dbReference type="ChEBI" id="CHEBI:15378"/>
        <dbReference type="ChEBI" id="CHEBI:57597"/>
        <dbReference type="ChEBI" id="CHEBI:57642"/>
        <dbReference type="ChEBI" id="CHEBI:57783"/>
        <dbReference type="ChEBI" id="CHEBI:58349"/>
        <dbReference type="EC" id="1.1.1.94"/>
    </reaction>
</comment>
<dbReference type="EMBL" id="BSOJ01000006">
    <property type="protein sequence ID" value="GLR25255.1"/>
    <property type="molecule type" value="Genomic_DNA"/>
</dbReference>
<dbReference type="NCBIfam" id="NF000942">
    <property type="entry name" value="PRK00094.1-4"/>
    <property type="match status" value="1"/>
</dbReference>
<feature type="binding site" evidence="8">
    <location>
        <position position="115"/>
    </location>
    <ligand>
        <name>sn-glycerol 3-phosphate</name>
        <dbReference type="ChEBI" id="CHEBI:57597"/>
    </ligand>
</feature>
<dbReference type="InterPro" id="IPR011128">
    <property type="entry name" value="G3P_DH_NAD-dep_N"/>
</dbReference>
<evidence type="ECO:0000256" key="8">
    <source>
        <dbReference type="HAMAP-Rule" id="MF_00394"/>
    </source>
</evidence>
<gene>
    <name evidence="8 13" type="primary">gpsA</name>
    <name evidence="13" type="ORF">GCM10007875_03430</name>
</gene>
<evidence type="ECO:0000256" key="10">
    <source>
        <dbReference type="RuleBase" id="RU000439"/>
    </source>
</evidence>
<keyword evidence="5 8" id="KW-0443">Lipid metabolism</keyword>
<feature type="binding site" evidence="8">
    <location>
        <position position="262"/>
    </location>
    <ligand>
        <name>NADPH</name>
        <dbReference type="ChEBI" id="CHEBI:57783"/>
    </ligand>
</feature>
<feature type="binding site" evidence="8">
    <location>
        <position position="32"/>
    </location>
    <ligand>
        <name>NADPH</name>
        <dbReference type="ChEBI" id="CHEBI:57783"/>
    </ligand>
</feature>
<feature type="binding site" evidence="8">
    <location>
        <position position="288"/>
    </location>
    <ligand>
        <name>NADPH</name>
        <dbReference type="ChEBI" id="CHEBI:57783"/>
    </ligand>
</feature>
<dbReference type="InterPro" id="IPR008927">
    <property type="entry name" value="6-PGluconate_DH-like_C_sf"/>
</dbReference>
<accession>A0ABQ5YN87</accession>
<comment type="pathway">
    <text evidence="8">Membrane lipid metabolism; glycerophospholipid metabolism.</text>
</comment>
<keyword evidence="4 8" id="KW-0560">Oxidoreductase</keyword>
<feature type="binding site" evidence="8">
    <location>
        <position position="12"/>
    </location>
    <ligand>
        <name>NADPH</name>
        <dbReference type="ChEBI" id="CHEBI:57783"/>
    </ligand>
</feature>
<comment type="caution">
    <text evidence="8">Lacks conserved residue(s) required for the propagation of feature annotation.</text>
</comment>
<feature type="binding site" evidence="8">
    <location>
        <position position="48"/>
    </location>
    <ligand>
        <name>NADPH</name>
        <dbReference type="ChEBI" id="CHEBI:57783"/>
    </ligand>
</feature>
<keyword evidence="2 8" id="KW-0444">Lipid biosynthesis</keyword>
<dbReference type="InterPro" id="IPR036291">
    <property type="entry name" value="NAD(P)-bd_dom_sf"/>
</dbReference>
<dbReference type="EC" id="1.1.1.94" evidence="8"/>
<evidence type="ECO:0000256" key="6">
    <source>
        <dbReference type="ARBA" id="ARBA00023209"/>
    </source>
</evidence>
<evidence type="ECO:0000259" key="11">
    <source>
        <dbReference type="Pfam" id="PF01210"/>
    </source>
</evidence>
<dbReference type="SUPFAM" id="SSF51735">
    <property type="entry name" value="NAD(P)-binding Rossmann-fold domains"/>
    <property type="match status" value="1"/>
</dbReference>
<proteinExistence type="inferred from homology"/>
<evidence type="ECO:0000256" key="3">
    <source>
        <dbReference type="ARBA" id="ARBA00022857"/>
    </source>
</evidence>
<dbReference type="Pfam" id="PF01210">
    <property type="entry name" value="NAD_Gly3P_dh_N"/>
    <property type="match status" value="1"/>
</dbReference>
<keyword evidence="7 8" id="KW-1208">Phospholipid metabolism</keyword>
<name>A0ABQ5YN87_9BURK</name>
<dbReference type="PRINTS" id="PR00077">
    <property type="entry name" value="GPDHDRGNASE"/>
</dbReference>
<feature type="domain" description="Glycerol-3-phosphate dehydrogenase NAD-dependent C-terminal" evidence="12">
    <location>
        <begin position="187"/>
        <end position="327"/>
    </location>
</feature>
<feature type="binding site" evidence="8">
    <location>
        <position position="31"/>
    </location>
    <ligand>
        <name>NADPH</name>
        <dbReference type="ChEBI" id="CHEBI:57783"/>
    </ligand>
</feature>
<feature type="binding site" evidence="8">
    <location>
        <position position="262"/>
    </location>
    <ligand>
        <name>sn-glycerol 3-phosphate</name>
        <dbReference type="ChEBI" id="CHEBI:57597"/>
    </ligand>
</feature>
<feature type="binding site" evidence="8">
    <location>
        <position position="143"/>
    </location>
    <ligand>
        <name>sn-glycerol 3-phosphate</name>
        <dbReference type="ChEBI" id="CHEBI:57597"/>
    </ligand>
</feature>
<dbReference type="InterPro" id="IPR006109">
    <property type="entry name" value="G3P_DH_NAD-dep_C"/>
</dbReference>
<feature type="binding site" evidence="8">
    <location>
        <position position="115"/>
    </location>
    <ligand>
        <name>NADPH</name>
        <dbReference type="ChEBI" id="CHEBI:57783"/>
    </ligand>
</feature>
<reference evidence="14" key="1">
    <citation type="journal article" date="2019" name="Int. J. Syst. Evol. Microbiol.">
        <title>The Global Catalogue of Microorganisms (GCM) 10K type strain sequencing project: providing services to taxonomists for standard genome sequencing and annotation.</title>
        <authorList>
            <consortium name="The Broad Institute Genomics Platform"/>
            <consortium name="The Broad Institute Genome Sequencing Center for Infectious Disease"/>
            <person name="Wu L."/>
            <person name="Ma J."/>
        </authorList>
    </citation>
    <scope>NUCLEOTIDE SEQUENCE [LARGE SCALE GENOMIC DNA]</scope>
    <source>
        <strain evidence="14">NBRC 105857</strain>
    </source>
</reference>
<comment type="caution">
    <text evidence="13">The sequence shown here is derived from an EMBL/GenBank/DDBJ whole genome shotgun (WGS) entry which is preliminary data.</text>
</comment>
<feature type="active site" description="Proton acceptor" evidence="8">
    <location>
        <position position="198"/>
    </location>
</feature>
<evidence type="ECO:0000313" key="14">
    <source>
        <dbReference type="Proteomes" id="UP001156664"/>
    </source>
</evidence>
<feature type="binding site" evidence="8">
    <location>
        <position position="145"/>
    </location>
    <ligand>
        <name>sn-glycerol 3-phosphate</name>
        <dbReference type="ChEBI" id="CHEBI:57597"/>
    </ligand>
</feature>
<evidence type="ECO:0000256" key="5">
    <source>
        <dbReference type="ARBA" id="ARBA00023098"/>
    </source>
</evidence>
<feature type="binding site" evidence="8">
    <location>
        <position position="286"/>
    </location>
    <ligand>
        <name>NADPH</name>
        <dbReference type="ChEBI" id="CHEBI:57783"/>
    </ligand>
</feature>
<feature type="binding site" evidence="8">
    <location>
        <position position="147"/>
    </location>
    <ligand>
        <name>NADPH</name>
        <dbReference type="ChEBI" id="CHEBI:57783"/>
    </ligand>
</feature>
<comment type="similarity">
    <text evidence="1 8 9">Belongs to the NAD-dependent glycerol-3-phosphate dehydrogenase family.</text>
</comment>
<organism evidence="13 14">
    <name type="scientific">Limnobacter litoralis</name>
    <dbReference type="NCBI Taxonomy" id="481366"/>
    <lineage>
        <taxon>Bacteria</taxon>
        <taxon>Pseudomonadati</taxon>
        <taxon>Pseudomonadota</taxon>
        <taxon>Betaproteobacteria</taxon>
        <taxon>Burkholderiales</taxon>
        <taxon>Burkholderiaceae</taxon>
        <taxon>Limnobacter</taxon>
    </lineage>
</organism>
<dbReference type="PIRSF" id="PIRSF000114">
    <property type="entry name" value="Glycerol-3-P_dh"/>
    <property type="match status" value="1"/>
</dbReference>
<comment type="catalytic activity">
    <reaction evidence="8">
        <text>sn-glycerol 3-phosphate + NAD(+) = dihydroxyacetone phosphate + NADH + H(+)</text>
        <dbReference type="Rhea" id="RHEA:11092"/>
        <dbReference type="ChEBI" id="CHEBI:15378"/>
        <dbReference type="ChEBI" id="CHEBI:57540"/>
        <dbReference type="ChEBI" id="CHEBI:57597"/>
        <dbReference type="ChEBI" id="CHEBI:57642"/>
        <dbReference type="ChEBI" id="CHEBI:57945"/>
        <dbReference type="EC" id="1.1.1.94"/>
    </reaction>
</comment>
<dbReference type="Gene3D" id="1.10.1040.10">
    <property type="entry name" value="N-(1-d-carboxylethyl)-l-norvaline Dehydrogenase, domain 2"/>
    <property type="match status" value="1"/>
</dbReference>
<sequence>MMKITVFGAGAWGTAVASHMARCHQVVLWGRRASDLDDIRSHGENTRYLKGIPLASGLQVEPDFELAARHALSHPDPDQRLWVIGTPMGALRSTLTQLLAICPIDQWPSVVWLCKGFESDTGLMPHQVVESVLGQTYGGALTGPSFAAEVAMGLPCALTAASACPKTRQAILAAAHHSSMRVYALDDIIGAEVGGAVKNIMAVATGICDGLRLGLNARAALITRGMAEIRRLALSLGAQSETLNGLSGFGDLILTCTGDLSRNRRVGLMLAQGKSLSDILAELGQVAEGVRCVSVVTQLAQKLNIEMPITEAVSAIVHDGKSIQAVLQDLLARESKLES</sequence>
<feature type="binding site" evidence="8">
    <location>
        <position position="251"/>
    </location>
    <ligand>
        <name>sn-glycerol 3-phosphate</name>
        <dbReference type="ChEBI" id="CHEBI:57597"/>
    </ligand>
</feature>
<feature type="binding site" evidence="8">
    <location>
        <position position="261"/>
    </location>
    <ligand>
        <name>sn-glycerol 3-phosphate</name>
        <dbReference type="ChEBI" id="CHEBI:57597"/>
    </ligand>
</feature>
<keyword evidence="8" id="KW-0547">Nucleotide-binding</keyword>
<evidence type="ECO:0000313" key="13">
    <source>
        <dbReference type="EMBL" id="GLR25255.1"/>
    </source>
</evidence>
<dbReference type="PANTHER" id="PTHR11728:SF1">
    <property type="entry name" value="GLYCEROL-3-PHOSPHATE DEHYDROGENASE [NAD(+)] 2, CHLOROPLASTIC"/>
    <property type="match status" value="1"/>
</dbReference>
<evidence type="ECO:0000256" key="1">
    <source>
        <dbReference type="ARBA" id="ARBA00011009"/>
    </source>
</evidence>
<dbReference type="SUPFAM" id="SSF48179">
    <property type="entry name" value="6-phosphogluconate dehydrogenase C-terminal domain-like"/>
    <property type="match status" value="1"/>
</dbReference>
<dbReference type="PROSITE" id="PS00957">
    <property type="entry name" value="NAD_G3PDH"/>
    <property type="match status" value="1"/>
</dbReference>
<keyword evidence="14" id="KW-1185">Reference proteome</keyword>
<evidence type="ECO:0000256" key="4">
    <source>
        <dbReference type="ARBA" id="ARBA00023002"/>
    </source>
</evidence>
<feature type="binding site" evidence="8">
    <location>
        <position position="263"/>
    </location>
    <ligand>
        <name>sn-glycerol 3-phosphate</name>
        <dbReference type="ChEBI" id="CHEBI:57597"/>
    </ligand>
</feature>
<dbReference type="HAMAP" id="MF_00394">
    <property type="entry name" value="NAD_Glyc3P_dehydrog"/>
    <property type="match status" value="1"/>
</dbReference>
<feature type="domain" description="Glycerol-3-phosphate dehydrogenase NAD-dependent N-terminal" evidence="11">
    <location>
        <begin position="3"/>
        <end position="166"/>
    </location>
</feature>
<dbReference type="InterPro" id="IPR013328">
    <property type="entry name" value="6PGD_dom2"/>
</dbReference>
<dbReference type="InterPro" id="IPR006168">
    <property type="entry name" value="G3P_DH_NAD-dep"/>
</dbReference>
<dbReference type="Proteomes" id="UP001156664">
    <property type="component" value="Unassembled WGS sequence"/>
</dbReference>
<evidence type="ECO:0000259" key="12">
    <source>
        <dbReference type="Pfam" id="PF07479"/>
    </source>
</evidence>
<keyword evidence="8 9" id="KW-0520">NAD</keyword>
<dbReference type="PANTHER" id="PTHR11728">
    <property type="entry name" value="GLYCEROL-3-PHOSPHATE DEHYDROGENASE"/>
    <property type="match status" value="1"/>
</dbReference>
<dbReference type="Pfam" id="PF07479">
    <property type="entry name" value="NAD_Gly3P_dh_C"/>
    <property type="match status" value="1"/>
</dbReference>
<comment type="subcellular location">
    <subcellularLocation>
        <location evidence="8">Cytoplasm</location>
    </subcellularLocation>
</comment>
<protein>
    <recommendedName>
        <fullName evidence="8">Glycerol-3-phosphate dehydrogenase [NAD(P)+]</fullName>
        <ecNumber evidence="8">1.1.1.94</ecNumber>
    </recommendedName>
    <alternativeName>
        <fullName evidence="8">NAD(P)(+)-dependent glycerol-3-phosphate dehydrogenase</fullName>
    </alternativeName>
    <alternativeName>
        <fullName evidence="8">NAD(P)H-dependent dihydroxyacetone-phosphate reductase</fullName>
    </alternativeName>
</protein>
<feature type="binding site" evidence="8">
    <location>
        <position position="198"/>
    </location>
    <ligand>
        <name>sn-glycerol 3-phosphate</name>
        <dbReference type="ChEBI" id="CHEBI:57597"/>
    </ligand>
</feature>
<keyword evidence="6 8" id="KW-0594">Phospholipid biosynthesis</keyword>
<evidence type="ECO:0000256" key="7">
    <source>
        <dbReference type="ARBA" id="ARBA00023264"/>
    </source>
</evidence>
<evidence type="ECO:0000256" key="2">
    <source>
        <dbReference type="ARBA" id="ARBA00022516"/>
    </source>
</evidence>
<comment type="function">
    <text evidence="8">Catalyzes the reduction of the glycolytic intermediate dihydroxyacetone phosphate (DHAP) to sn-glycerol 3-phosphate (G3P), the key precursor for phospholipid synthesis.</text>
</comment>